<dbReference type="GO" id="GO:0016787">
    <property type="term" value="F:hydrolase activity"/>
    <property type="evidence" value="ECO:0007669"/>
    <property type="project" value="UniProtKB-KW"/>
</dbReference>
<name>A0A158JP47_9BURK</name>
<proteinExistence type="predicted"/>
<dbReference type="InterPro" id="IPR000073">
    <property type="entry name" value="AB_hydrolase_1"/>
</dbReference>
<dbReference type="InterPro" id="IPR029058">
    <property type="entry name" value="AB_hydrolase_fold"/>
</dbReference>
<dbReference type="Pfam" id="PF00561">
    <property type="entry name" value="Abhydrolase_1"/>
    <property type="match status" value="1"/>
</dbReference>
<reference evidence="2 3" key="1">
    <citation type="submission" date="2016-01" db="EMBL/GenBank/DDBJ databases">
        <authorList>
            <person name="Oliw E.H."/>
        </authorList>
    </citation>
    <scope>NUCLEOTIDE SEQUENCE [LARGE SCALE GENOMIC DNA]</scope>
    <source>
        <strain evidence="2">LMG 27134</strain>
    </source>
</reference>
<evidence type="ECO:0000259" key="1">
    <source>
        <dbReference type="Pfam" id="PF00561"/>
    </source>
</evidence>
<organism evidence="2 3">
    <name type="scientific">Caballeronia udeis</name>
    <dbReference type="NCBI Taxonomy" id="1232866"/>
    <lineage>
        <taxon>Bacteria</taxon>
        <taxon>Pseudomonadati</taxon>
        <taxon>Pseudomonadota</taxon>
        <taxon>Betaproteobacteria</taxon>
        <taxon>Burkholderiales</taxon>
        <taxon>Burkholderiaceae</taxon>
        <taxon>Caballeronia</taxon>
    </lineage>
</organism>
<dbReference type="EMBL" id="FCOK02000103">
    <property type="protein sequence ID" value="SAL70548.1"/>
    <property type="molecule type" value="Genomic_DNA"/>
</dbReference>
<dbReference type="PANTHER" id="PTHR43689">
    <property type="entry name" value="HYDROLASE"/>
    <property type="match status" value="1"/>
</dbReference>
<sequence>MTEDQFDFEGTPVTFYRVGDGPTLLMLHGSGPGASSVGNWSKVMGPLARDYQVLAMDLIGFGKSGRKPQPPFFDYDLWLRQAEALLDLTGQAQVGVIGHSLSGSLALRLAASDSRVAALMTTGTMGKPFVATDATRRTWKCPRNREELVRALSGLIHDTSVIDEAYLRAREPVIFAPGYADYFDQMFEGDPAEFIAAAALADDEIASIQQPVLLLHGHEDPGFPSSMSISLAGQLTRGELVLLRDCSHSIAFERSETFLALARDFFGRALKGN</sequence>
<dbReference type="OrthoDB" id="9799989at2"/>
<protein>
    <submittedName>
        <fullName evidence="2">Alpha/beta hydrolase</fullName>
    </submittedName>
</protein>
<dbReference type="SUPFAM" id="SSF53474">
    <property type="entry name" value="alpha/beta-Hydrolases"/>
    <property type="match status" value="1"/>
</dbReference>
<evidence type="ECO:0000313" key="2">
    <source>
        <dbReference type="EMBL" id="SAL70548.1"/>
    </source>
</evidence>
<dbReference type="Proteomes" id="UP000054683">
    <property type="component" value="Unassembled WGS sequence"/>
</dbReference>
<accession>A0A158JP47</accession>
<dbReference type="PANTHER" id="PTHR43689:SF8">
    <property type="entry name" value="ALPHA_BETA-HYDROLASES SUPERFAMILY PROTEIN"/>
    <property type="match status" value="1"/>
</dbReference>
<dbReference type="AlphaFoldDB" id="A0A158JP47"/>
<dbReference type="PRINTS" id="PR00111">
    <property type="entry name" value="ABHYDROLASE"/>
</dbReference>
<dbReference type="RefSeq" id="WP_062092430.1">
    <property type="nucleotide sequence ID" value="NZ_FCOK02000103.1"/>
</dbReference>
<feature type="domain" description="AB hydrolase-1" evidence="1">
    <location>
        <begin position="22"/>
        <end position="254"/>
    </location>
</feature>
<dbReference type="Gene3D" id="3.40.50.1820">
    <property type="entry name" value="alpha/beta hydrolase"/>
    <property type="match status" value="1"/>
</dbReference>
<keyword evidence="2" id="KW-0378">Hydrolase</keyword>
<gene>
    <name evidence="2" type="ORF">AWB69_08365</name>
</gene>
<evidence type="ECO:0000313" key="3">
    <source>
        <dbReference type="Proteomes" id="UP000054683"/>
    </source>
</evidence>